<protein>
    <recommendedName>
        <fullName evidence="4">Small EDRK-rich factor-like N-terminal domain-containing protein</fullName>
    </recommendedName>
</protein>
<dbReference type="EMBL" id="DAKRPA010000021">
    <property type="protein sequence ID" value="DBA03281.1"/>
    <property type="molecule type" value="Genomic_DNA"/>
</dbReference>
<reference evidence="2" key="1">
    <citation type="submission" date="2022-11" db="EMBL/GenBank/DDBJ databases">
        <authorList>
            <person name="Morgan W.R."/>
            <person name="Tartar A."/>
        </authorList>
    </citation>
    <scope>NUCLEOTIDE SEQUENCE</scope>
    <source>
        <strain evidence="2">ARSEF 373</strain>
    </source>
</reference>
<organism evidence="2 3">
    <name type="scientific">Lagenidium giganteum</name>
    <dbReference type="NCBI Taxonomy" id="4803"/>
    <lineage>
        <taxon>Eukaryota</taxon>
        <taxon>Sar</taxon>
        <taxon>Stramenopiles</taxon>
        <taxon>Oomycota</taxon>
        <taxon>Peronosporomycetes</taxon>
        <taxon>Pythiales</taxon>
        <taxon>Pythiaceae</taxon>
    </lineage>
</organism>
<keyword evidence="3" id="KW-1185">Reference proteome</keyword>
<evidence type="ECO:0000313" key="3">
    <source>
        <dbReference type="Proteomes" id="UP001146120"/>
    </source>
</evidence>
<proteinExistence type="predicted"/>
<feature type="region of interest" description="Disordered" evidence="1">
    <location>
        <begin position="1"/>
        <end position="27"/>
    </location>
</feature>
<gene>
    <name evidence="2" type="ORF">N0F65_011640</name>
</gene>
<reference evidence="2" key="2">
    <citation type="journal article" date="2023" name="Microbiol Resour">
        <title>Decontamination and Annotation of the Draft Genome Sequence of the Oomycete Lagenidium giganteum ARSEF 373.</title>
        <authorList>
            <person name="Morgan W.R."/>
            <person name="Tartar A."/>
        </authorList>
    </citation>
    <scope>NUCLEOTIDE SEQUENCE</scope>
    <source>
        <strain evidence="2">ARSEF 373</strain>
    </source>
</reference>
<dbReference type="AlphaFoldDB" id="A0AAV2Z7E7"/>
<name>A0AAV2Z7E7_9STRA</name>
<evidence type="ECO:0000256" key="1">
    <source>
        <dbReference type="SAM" id="MobiDB-lite"/>
    </source>
</evidence>
<comment type="caution">
    <text evidence="2">The sequence shown here is derived from an EMBL/GenBank/DDBJ whole genome shotgun (WGS) entry which is preliminary data.</text>
</comment>
<feature type="compositionally biased region" description="Basic and acidic residues" evidence="1">
    <location>
        <begin position="13"/>
        <end position="26"/>
    </location>
</feature>
<accession>A0AAV2Z7E7</accession>
<evidence type="ECO:0000313" key="2">
    <source>
        <dbReference type="EMBL" id="DBA03281.1"/>
    </source>
</evidence>
<sequence length="67" mass="7480">MFAVNGPSGPTSRNERRAPDAREVAARKQAQQRIKAKRMGEFFEVRKLSTKAMGSAESEQQAQNTGW</sequence>
<evidence type="ECO:0008006" key="4">
    <source>
        <dbReference type="Google" id="ProtNLM"/>
    </source>
</evidence>
<dbReference type="Proteomes" id="UP001146120">
    <property type="component" value="Unassembled WGS sequence"/>
</dbReference>